<dbReference type="eggNOG" id="ENOG502TBDY">
    <property type="taxonomic scope" value="Eukaryota"/>
</dbReference>
<dbReference type="EMBL" id="CH964101">
    <property type="protein sequence ID" value="EDW79479.1"/>
    <property type="molecule type" value="Genomic_DNA"/>
</dbReference>
<dbReference type="AlphaFoldDB" id="B4N540"/>
<proteinExistence type="predicted"/>
<dbReference type="OrthoDB" id="7881672at2759"/>
<dbReference type="PhylomeDB" id="B4N540"/>
<evidence type="ECO:0000313" key="1">
    <source>
        <dbReference type="EMBL" id="EDW79479.1"/>
    </source>
</evidence>
<dbReference type="OMA" id="VKFDLTC"/>
<protein>
    <submittedName>
        <fullName evidence="1">GK20390</fullName>
    </submittedName>
</protein>
<name>B4N540_DROWI</name>
<dbReference type="HOGENOM" id="CLU_1333159_0_0_1"/>
<organism evidence="2">
    <name type="scientific">Drosophila willistoni</name>
    <name type="common">Fruit fly</name>
    <dbReference type="NCBI Taxonomy" id="7260"/>
    <lineage>
        <taxon>Eukaryota</taxon>
        <taxon>Metazoa</taxon>
        <taxon>Ecdysozoa</taxon>
        <taxon>Arthropoda</taxon>
        <taxon>Hexapoda</taxon>
        <taxon>Insecta</taxon>
        <taxon>Pterygota</taxon>
        <taxon>Neoptera</taxon>
        <taxon>Endopterygota</taxon>
        <taxon>Diptera</taxon>
        <taxon>Brachycera</taxon>
        <taxon>Muscomorpha</taxon>
        <taxon>Ephydroidea</taxon>
        <taxon>Drosophilidae</taxon>
        <taxon>Drosophila</taxon>
        <taxon>Sophophora</taxon>
    </lineage>
</organism>
<evidence type="ECO:0000313" key="2">
    <source>
        <dbReference type="Proteomes" id="UP000007798"/>
    </source>
</evidence>
<gene>
    <name evidence="1" type="primary">Dwil\GK20390</name>
    <name evidence="1" type="ORF">Dwil_GK20390</name>
</gene>
<dbReference type="KEGG" id="dwi:6645724"/>
<sequence length="215" mass="24529">MFKTGQKSLVESVVPMRYSKQVLVGNWLDRRNSIDGQSNAILPGLKGPQGCEHHRTLSQDTYTDVAFTGNATIRDFEEQRMMAFENYRRGTSASVHFIDNEALKDNYTTLNTLIFGDLLKPHPKAECQNPAATAGHNMVKRQSGKHKREIDLMQSFGNQARVQNIAKQIRYQELHEKINSMQTTYSSSYNRVRKNDTVFEFGPDYDGVVKFDIVC</sequence>
<accession>B4N540</accession>
<dbReference type="Proteomes" id="UP000007798">
    <property type="component" value="Unassembled WGS sequence"/>
</dbReference>
<dbReference type="InParanoid" id="B4N540"/>
<keyword evidence="2" id="KW-1185">Reference proteome</keyword>
<dbReference type="STRING" id="7260.B4N540"/>
<reference evidence="1 2" key="1">
    <citation type="journal article" date="2007" name="Nature">
        <title>Evolution of genes and genomes on the Drosophila phylogeny.</title>
        <authorList>
            <consortium name="Drosophila 12 Genomes Consortium"/>
            <person name="Clark A.G."/>
            <person name="Eisen M.B."/>
            <person name="Smith D.R."/>
            <person name="Bergman C.M."/>
            <person name="Oliver B."/>
            <person name="Markow T.A."/>
            <person name="Kaufman T.C."/>
            <person name="Kellis M."/>
            <person name="Gelbart W."/>
            <person name="Iyer V.N."/>
            <person name="Pollard D.A."/>
            <person name="Sackton T.B."/>
            <person name="Larracuente A.M."/>
            <person name="Singh N.D."/>
            <person name="Abad J.P."/>
            <person name="Abt D.N."/>
            <person name="Adryan B."/>
            <person name="Aguade M."/>
            <person name="Akashi H."/>
            <person name="Anderson W.W."/>
            <person name="Aquadro C.F."/>
            <person name="Ardell D.H."/>
            <person name="Arguello R."/>
            <person name="Artieri C.G."/>
            <person name="Barbash D.A."/>
            <person name="Barker D."/>
            <person name="Barsanti P."/>
            <person name="Batterham P."/>
            <person name="Batzoglou S."/>
            <person name="Begun D."/>
            <person name="Bhutkar A."/>
            <person name="Blanco E."/>
            <person name="Bosak S.A."/>
            <person name="Bradley R.K."/>
            <person name="Brand A.D."/>
            <person name="Brent M.R."/>
            <person name="Brooks A.N."/>
            <person name="Brown R.H."/>
            <person name="Butlin R.K."/>
            <person name="Caggese C."/>
            <person name="Calvi B.R."/>
            <person name="Bernardo de Carvalho A."/>
            <person name="Caspi A."/>
            <person name="Castrezana S."/>
            <person name="Celniker S.E."/>
            <person name="Chang J.L."/>
            <person name="Chapple C."/>
            <person name="Chatterji S."/>
            <person name="Chinwalla A."/>
            <person name="Civetta A."/>
            <person name="Clifton S.W."/>
            <person name="Comeron J.M."/>
            <person name="Costello J.C."/>
            <person name="Coyne J.A."/>
            <person name="Daub J."/>
            <person name="David R.G."/>
            <person name="Delcher A.L."/>
            <person name="Delehaunty K."/>
            <person name="Do C.B."/>
            <person name="Ebling H."/>
            <person name="Edwards K."/>
            <person name="Eickbush T."/>
            <person name="Evans J.D."/>
            <person name="Filipski A."/>
            <person name="Findeiss S."/>
            <person name="Freyhult E."/>
            <person name="Fulton L."/>
            <person name="Fulton R."/>
            <person name="Garcia A.C."/>
            <person name="Gardiner A."/>
            <person name="Garfield D.A."/>
            <person name="Garvin B.E."/>
            <person name="Gibson G."/>
            <person name="Gilbert D."/>
            <person name="Gnerre S."/>
            <person name="Godfrey J."/>
            <person name="Good R."/>
            <person name="Gotea V."/>
            <person name="Gravely B."/>
            <person name="Greenberg A.J."/>
            <person name="Griffiths-Jones S."/>
            <person name="Gross S."/>
            <person name="Guigo R."/>
            <person name="Gustafson E.A."/>
            <person name="Haerty W."/>
            <person name="Hahn M.W."/>
            <person name="Halligan D.L."/>
            <person name="Halpern A.L."/>
            <person name="Halter G.M."/>
            <person name="Han M.V."/>
            <person name="Heger A."/>
            <person name="Hillier L."/>
            <person name="Hinrichs A.S."/>
            <person name="Holmes I."/>
            <person name="Hoskins R.A."/>
            <person name="Hubisz M.J."/>
            <person name="Hultmark D."/>
            <person name="Huntley M.A."/>
            <person name="Jaffe D.B."/>
            <person name="Jagadeeshan S."/>
            <person name="Jeck W.R."/>
            <person name="Johnson J."/>
            <person name="Jones C.D."/>
            <person name="Jordan W.C."/>
            <person name="Karpen G.H."/>
            <person name="Kataoka E."/>
            <person name="Keightley P.D."/>
            <person name="Kheradpour P."/>
            <person name="Kirkness E.F."/>
            <person name="Koerich L.B."/>
            <person name="Kristiansen K."/>
            <person name="Kudrna D."/>
            <person name="Kulathinal R.J."/>
            <person name="Kumar S."/>
            <person name="Kwok R."/>
            <person name="Lander E."/>
            <person name="Langley C.H."/>
            <person name="Lapoint R."/>
            <person name="Lazzaro B.P."/>
            <person name="Lee S.J."/>
            <person name="Levesque L."/>
            <person name="Li R."/>
            <person name="Lin C.F."/>
            <person name="Lin M.F."/>
            <person name="Lindblad-Toh K."/>
            <person name="Llopart A."/>
            <person name="Long M."/>
            <person name="Low L."/>
            <person name="Lozovsky E."/>
            <person name="Lu J."/>
            <person name="Luo M."/>
            <person name="Machado C.A."/>
            <person name="Makalowski W."/>
            <person name="Marzo M."/>
            <person name="Matsuda M."/>
            <person name="Matzkin L."/>
            <person name="McAllister B."/>
            <person name="McBride C.S."/>
            <person name="McKernan B."/>
            <person name="McKernan K."/>
            <person name="Mendez-Lago M."/>
            <person name="Minx P."/>
            <person name="Mollenhauer M.U."/>
            <person name="Montooth K."/>
            <person name="Mount S.M."/>
            <person name="Mu X."/>
            <person name="Myers E."/>
            <person name="Negre B."/>
            <person name="Newfeld S."/>
            <person name="Nielsen R."/>
            <person name="Noor M.A."/>
            <person name="O'Grady P."/>
            <person name="Pachter L."/>
            <person name="Papaceit M."/>
            <person name="Parisi M.J."/>
            <person name="Parisi M."/>
            <person name="Parts L."/>
            <person name="Pedersen J.S."/>
            <person name="Pesole G."/>
            <person name="Phillippy A.M."/>
            <person name="Ponting C.P."/>
            <person name="Pop M."/>
            <person name="Porcelli D."/>
            <person name="Powell J.R."/>
            <person name="Prohaska S."/>
            <person name="Pruitt K."/>
            <person name="Puig M."/>
            <person name="Quesneville H."/>
            <person name="Ram K.R."/>
            <person name="Rand D."/>
            <person name="Rasmussen M.D."/>
            <person name="Reed L.K."/>
            <person name="Reenan R."/>
            <person name="Reily A."/>
            <person name="Remington K.A."/>
            <person name="Rieger T.T."/>
            <person name="Ritchie M.G."/>
            <person name="Robin C."/>
            <person name="Rogers Y.H."/>
            <person name="Rohde C."/>
            <person name="Rozas J."/>
            <person name="Rubenfield M.J."/>
            <person name="Ruiz A."/>
            <person name="Russo S."/>
            <person name="Salzberg S.L."/>
            <person name="Sanchez-Gracia A."/>
            <person name="Saranga D.J."/>
            <person name="Sato H."/>
            <person name="Schaeffer S.W."/>
            <person name="Schatz M.C."/>
            <person name="Schlenke T."/>
            <person name="Schwartz R."/>
            <person name="Segarra C."/>
            <person name="Singh R.S."/>
            <person name="Sirot L."/>
            <person name="Sirota M."/>
            <person name="Sisneros N.B."/>
            <person name="Smith C.D."/>
            <person name="Smith T.F."/>
            <person name="Spieth J."/>
            <person name="Stage D.E."/>
            <person name="Stark A."/>
            <person name="Stephan W."/>
            <person name="Strausberg R.L."/>
            <person name="Strempel S."/>
            <person name="Sturgill D."/>
            <person name="Sutton G."/>
            <person name="Sutton G.G."/>
            <person name="Tao W."/>
            <person name="Teichmann S."/>
            <person name="Tobari Y.N."/>
            <person name="Tomimura Y."/>
            <person name="Tsolas J.M."/>
            <person name="Valente V.L."/>
            <person name="Venter E."/>
            <person name="Venter J.C."/>
            <person name="Vicario S."/>
            <person name="Vieira F.G."/>
            <person name="Vilella A.J."/>
            <person name="Villasante A."/>
            <person name="Walenz B."/>
            <person name="Wang J."/>
            <person name="Wasserman M."/>
            <person name="Watts T."/>
            <person name="Wilson D."/>
            <person name="Wilson R.K."/>
            <person name="Wing R.A."/>
            <person name="Wolfner M.F."/>
            <person name="Wong A."/>
            <person name="Wong G.K."/>
            <person name="Wu C.I."/>
            <person name="Wu G."/>
            <person name="Yamamoto D."/>
            <person name="Yang H.P."/>
            <person name="Yang S.P."/>
            <person name="Yorke J.A."/>
            <person name="Yoshida K."/>
            <person name="Zdobnov E."/>
            <person name="Zhang P."/>
            <person name="Zhang Y."/>
            <person name="Zimin A.V."/>
            <person name="Baldwin J."/>
            <person name="Abdouelleil A."/>
            <person name="Abdulkadir J."/>
            <person name="Abebe A."/>
            <person name="Abera B."/>
            <person name="Abreu J."/>
            <person name="Acer S.C."/>
            <person name="Aftuck L."/>
            <person name="Alexander A."/>
            <person name="An P."/>
            <person name="Anderson E."/>
            <person name="Anderson S."/>
            <person name="Arachi H."/>
            <person name="Azer M."/>
            <person name="Bachantsang P."/>
            <person name="Barry A."/>
            <person name="Bayul T."/>
            <person name="Berlin A."/>
            <person name="Bessette D."/>
            <person name="Bloom T."/>
            <person name="Blye J."/>
            <person name="Boguslavskiy L."/>
            <person name="Bonnet C."/>
            <person name="Boukhgalter B."/>
            <person name="Bourzgui I."/>
            <person name="Brown A."/>
            <person name="Cahill P."/>
            <person name="Channer S."/>
            <person name="Cheshatsang Y."/>
            <person name="Chuda L."/>
            <person name="Citroen M."/>
            <person name="Collymore A."/>
            <person name="Cooke P."/>
            <person name="Costello M."/>
            <person name="D'Aco K."/>
            <person name="Daza R."/>
            <person name="De Haan G."/>
            <person name="DeGray S."/>
            <person name="DeMaso C."/>
            <person name="Dhargay N."/>
            <person name="Dooley K."/>
            <person name="Dooley E."/>
            <person name="Doricent M."/>
            <person name="Dorje P."/>
            <person name="Dorjee K."/>
            <person name="Dupes A."/>
            <person name="Elong R."/>
            <person name="Falk J."/>
            <person name="Farina A."/>
            <person name="Faro S."/>
            <person name="Ferguson D."/>
            <person name="Fisher S."/>
            <person name="Foley C.D."/>
            <person name="Franke A."/>
            <person name="Friedrich D."/>
            <person name="Gadbois L."/>
            <person name="Gearin G."/>
            <person name="Gearin C.R."/>
            <person name="Giannoukos G."/>
            <person name="Goode T."/>
            <person name="Graham J."/>
            <person name="Grandbois E."/>
            <person name="Grewal S."/>
            <person name="Gyaltsen K."/>
            <person name="Hafez N."/>
            <person name="Hagos B."/>
            <person name="Hall J."/>
            <person name="Henson C."/>
            <person name="Hollinger A."/>
            <person name="Honan T."/>
            <person name="Huard M.D."/>
            <person name="Hughes L."/>
            <person name="Hurhula B."/>
            <person name="Husby M.E."/>
            <person name="Kamat A."/>
            <person name="Kanga B."/>
            <person name="Kashin S."/>
            <person name="Khazanovich D."/>
            <person name="Kisner P."/>
            <person name="Lance K."/>
            <person name="Lara M."/>
            <person name="Lee W."/>
            <person name="Lennon N."/>
            <person name="Letendre F."/>
            <person name="LeVine R."/>
            <person name="Lipovsky A."/>
            <person name="Liu X."/>
            <person name="Liu J."/>
            <person name="Liu S."/>
            <person name="Lokyitsang T."/>
            <person name="Lokyitsang Y."/>
            <person name="Lubonja R."/>
            <person name="Lui A."/>
            <person name="MacDonald P."/>
            <person name="Magnisalis V."/>
            <person name="Maru K."/>
            <person name="Matthews C."/>
            <person name="McCusker W."/>
            <person name="McDonough S."/>
            <person name="Mehta T."/>
            <person name="Meldrim J."/>
            <person name="Meneus L."/>
            <person name="Mihai O."/>
            <person name="Mihalev A."/>
            <person name="Mihova T."/>
            <person name="Mittelman R."/>
            <person name="Mlenga V."/>
            <person name="Montmayeur A."/>
            <person name="Mulrain L."/>
            <person name="Navidi A."/>
            <person name="Naylor J."/>
            <person name="Negash T."/>
            <person name="Nguyen T."/>
            <person name="Nguyen N."/>
            <person name="Nicol R."/>
            <person name="Norbu C."/>
            <person name="Norbu N."/>
            <person name="Novod N."/>
            <person name="O'Neill B."/>
            <person name="Osman S."/>
            <person name="Markiewicz E."/>
            <person name="Oyono O.L."/>
            <person name="Patti C."/>
            <person name="Phunkhang P."/>
            <person name="Pierre F."/>
            <person name="Priest M."/>
            <person name="Raghuraman S."/>
            <person name="Rege F."/>
            <person name="Reyes R."/>
            <person name="Rise C."/>
            <person name="Rogov P."/>
            <person name="Ross K."/>
            <person name="Ryan E."/>
            <person name="Settipalli S."/>
            <person name="Shea T."/>
            <person name="Sherpa N."/>
            <person name="Shi L."/>
            <person name="Shih D."/>
            <person name="Sparrow T."/>
            <person name="Spaulding J."/>
            <person name="Stalker J."/>
            <person name="Stange-Thomann N."/>
            <person name="Stavropoulos S."/>
            <person name="Stone C."/>
            <person name="Strader C."/>
            <person name="Tesfaye S."/>
            <person name="Thomson T."/>
            <person name="Thoulutsang Y."/>
            <person name="Thoulutsang D."/>
            <person name="Topham K."/>
            <person name="Topping I."/>
            <person name="Tsamla T."/>
            <person name="Vassiliev H."/>
            <person name="Vo A."/>
            <person name="Wangchuk T."/>
            <person name="Wangdi T."/>
            <person name="Weiand M."/>
            <person name="Wilkinson J."/>
            <person name="Wilson A."/>
            <person name="Yadav S."/>
            <person name="Young G."/>
            <person name="Yu Q."/>
            <person name="Zembek L."/>
            <person name="Zhong D."/>
            <person name="Zimmer A."/>
            <person name="Zwirko Z."/>
            <person name="Jaffe D.B."/>
            <person name="Alvarez P."/>
            <person name="Brockman W."/>
            <person name="Butler J."/>
            <person name="Chin C."/>
            <person name="Gnerre S."/>
            <person name="Grabherr M."/>
            <person name="Kleber M."/>
            <person name="Mauceli E."/>
            <person name="MacCallum I."/>
        </authorList>
    </citation>
    <scope>NUCLEOTIDE SEQUENCE [LARGE SCALE GENOMIC DNA]</scope>
    <source>
        <strain evidence="2">Tucson 14030-0811.24</strain>
    </source>
</reference>